<comment type="subunit">
    <text evidence="3">Monomer.</text>
</comment>
<dbReference type="Pfam" id="PF00817">
    <property type="entry name" value="IMS"/>
    <property type="match status" value="1"/>
</dbReference>
<dbReference type="Pfam" id="PF11798">
    <property type="entry name" value="IMS_HHH"/>
    <property type="match status" value="1"/>
</dbReference>
<dbReference type="InterPro" id="IPR001126">
    <property type="entry name" value="UmuC"/>
</dbReference>
<keyword evidence="3 5" id="KW-0808">Transferase</keyword>
<dbReference type="HAMAP" id="MF_01113">
    <property type="entry name" value="DNApol_IV"/>
    <property type="match status" value="1"/>
</dbReference>
<dbReference type="InterPro" id="IPR043128">
    <property type="entry name" value="Rev_trsase/Diguanyl_cyclase"/>
</dbReference>
<evidence type="ECO:0000259" key="4">
    <source>
        <dbReference type="PROSITE" id="PS50173"/>
    </source>
</evidence>
<dbReference type="RefSeq" id="WP_205087524.1">
    <property type="nucleotide sequence ID" value="NZ_CAUGKU010000003.1"/>
</dbReference>
<dbReference type="InterPro" id="IPR024728">
    <property type="entry name" value="PolY_HhH_motif"/>
</dbReference>
<feature type="active site" evidence="3">
    <location>
        <position position="104"/>
    </location>
</feature>
<dbReference type="NCBIfam" id="NF002677">
    <property type="entry name" value="PRK02406.1"/>
    <property type="match status" value="1"/>
</dbReference>
<dbReference type="InterPro" id="IPR036775">
    <property type="entry name" value="DNA_pol_Y-fam_lit_finger_sf"/>
</dbReference>
<dbReference type="Gene3D" id="3.30.1490.100">
    <property type="entry name" value="DNA polymerase, Y-family, little finger domain"/>
    <property type="match status" value="1"/>
</dbReference>
<dbReference type="GO" id="GO:0003887">
    <property type="term" value="F:DNA-directed DNA polymerase activity"/>
    <property type="evidence" value="ECO:0007669"/>
    <property type="project" value="UniProtKB-EC"/>
</dbReference>
<dbReference type="Gene3D" id="3.30.70.270">
    <property type="match status" value="1"/>
</dbReference>
<accession>A0ABS2GDT7</accession>
<dbReference type="InterPro" id="IPR017961">
    <property type="entry name" value="DNA_pol_Y-fam_little_finger"/>
</dbReference>
<keyword evidence="3" id="KW-0227">DNA damage</keyword>
<evidence type="ECO:0000256" key="2">
    <source>
        <dbReference type="ARBA" id="ARBA00022457"/>
    </source>
</evidence>
<keyword evidence="3" id="KW-0239">DNA-directed DNA polymerase</keyword>
<sequence>MRRWIMHVDMDAFYASVEQRDHPEYKGRPVIVGGLSLRGVVATASYEARRYGVHSAMSMAKARELCPEGIFLRPRFYHYRAISEQIHRIMERYSPYIEPLSLDEAFLDVTGAGAQFASPYAMARQFKDDVLAATGLVVSVGVAPNKFLAKLASDIRKPDGLVIVPHGKEAAMIAPLPVRRLWGVGKRTAQALEKAGFHTIGDIAALKDERPLLSICGSMGRRMYEMAQGIDHRPVEYNREIQSVGNEETYETDLVDEARIDLEWRYFAHYVAERLRRKRLRGHTVAIKVRYANFSTVTRQTRLDHATDSENVLYRVSRMLYNRLNNTMPVRLLGVTVSGLEKAVVQPSLFEEDRAEEKLATTLDELTKKYGTEVVMKGALWQRSVACRKDGKLDERDDTF</sequence>
<dbReference type="CDD" id="cd03586">
    <property type="entry name" value="PolY_Pol_IV_kappa"/>
    <property type="match status" value="1"/>
</dbReference>
<keyword evidence="3" id="KW-0238">DNA-binding</keyword>
<dbReference type="PROSITE" id="PS50173">
    <property type="entry name" value="UMUC"/>
    <property type="match status" value="1"/>
</dbReference>
<evidence type="ECO:0000256" key="1">
    <source>
        <dbReference type="ARBA" id="ARBA00010945"/>
    </source>
</evidence>
<dbReference type="Gene3D" id="1.10.150.20">
    <property type="entry name" value="5' to 3' exonuclease, C-terminal subdomain"/>
    <property type="match status" value="1"/>
</dbReference>
<feature type="binding site" evidence="3">
    <location>
        <position position="103"/>
    </location>
    <ligand>
        <name>Mg(2+)</name>
        <dbReference type="ChEBI" id="CHEBI:18420"/>
    </ligand>
</feature>
<dbReference type="InterPro" id="IPR050116">
    <property type="entry name" value="DNA_polymerase-Y"/>
</dbReference>
<dbReference type="InterPro" id="IPR043502">
    <property type="entry name" value="DNA/RNA_pol_sf"/>
</dbReference>
<keyword evidence="3 5" id="KW-0548">Nucleotidyltransferase</keyword>
<protein>
    <recommendedName>
        <fullName evidence="3">DNA polymerase IV</fullName>
        <shortName evidence="3">Pol IV</shortName>
        <ecNumber evidence="3">2.7.7.7</ecNumber>
    </recommendedName>
</protein>
<dbReference type="PANTHER" id="PTHR11076:SF33">
    <property type="entry name" value="DNA POLYMERASE KAPPA"/>
    <property type="match status" value="1"/>
</dbReference>
<reference evidence="5 6" key="1">
    <citation type="journal article" date="2021" name="Sci. Rep.">
        <title>The distribution of antibiotic resistance genes in chicken gut microbiota commensals.</title>
        <authorList>
            <person name="Juricova H."/>
            <person name="Matiasovicova J."/>
            <person name="Kubasova T."/>
            <person name="Cejkova D."/>
            <person name="Rychlik I."/>
        </authorList>
    </citation>
    <scope>NUCLEOTIDE SEQUENCE [LARGE SCALE GENOMIC DNA]</scope>
    <source>
        <strain evidence="5 6">An537</strain>
    </source>
</reference>
<dbReference type="InterPro" id="IPR022880">
    <property type="entry name" value="DNApol_IV"/>
</dbReference>
<dbReference type="Gene3D" id="3.40.1170.60">
    <property type="match status" value="1"/>
</dbReference>
<keyword evidence="6" id="KW-1185">Reference proteome</keyword>
<dbReference type="Proteomes" id="UP000707138">
    <property type="component" value="Unassembled WGS sequence"/>
</dbReference>
<comment type="caution">
    <text evidence="5">The sequence shown here is derived from an EMBL/GenBank/DDBJ whole genome shotgun (WGS) entry which is preliminary data.</text>
</comment>
<dbReference type="EC" id="2.7.7.7" evidence="3"/>
<comment type="cofactor">
    <cofactor evidence="3">
        <name>Mg(2+)</name>
        <dbReference type="ChEBI" id="CHEBI:18420"/>
    </cofactor>
    <text evidence="3">Binds 2 magnesium ions per subunit.</text>
</comment>
<dbReference type="SUPFAM" id="SSF100879">
    <property type="entry name" value="Lesion bypass DNA polymerase (Y-family), little finger domain"/>
    <property type="match status" value="1"/>
</dbReference>
<comment type="subcellular location">
    <subcellularLocation>
        <location evidence="3">Cytoplasm</location>
    </subcellularLocation>
</comment>
<keyword evidence="3" id="KW-0963">Cytoplasm</keyword>
<evidence type="ECO:0000313" key="6">
    <source>
        <dbReference type="Proteomes" id="UP000707138"/>
    </source>
</evidence>
<comment type="function">
    <text evidence="3">Poorly processive, error-prone DNA polymerase involved in untargeted mutagenesis. Copies undamaged DNA at stalled replication forks, which arise in vivo from mismatched or misaligned primer ends. These misaligned primers can be extended by PolIV. Exhibits no 3'-5' exonuclease (proofreading) activity. May be involved in translesional synthesis, in conjunction with the beta clamp from PolIII.</text>
</comment>
<organism evidence="5 6">
    <name type="scientific">Veillonella magna</name>
    <dbReference type="NCBI Taxonomy" id="464322"/>
    <lineage>
        <taxon>Bacteria</taxon>
        <taxon>Bacillati</taxon>
        <taxon>Bacillota</taxon>
        <taxon>Negativicutes</taxon>
        <taxon>Veillonellales</taxon>
        <taxon>Veillonellaceae</taxon>
        <taxon>Veillonella</taxon>
    </lineage>
</organism>
<keyword evidence="3" id="KW-0460">Magnesium</keyword>
<dbReference type="NCBIfam" id="NF002882">
    <property type="entry name" value="PRK03348.1"/>
    <property type="match status" value="1"/>
</dbReference>
<feature type="site" description="Substrate discrimination" evidence="3">
    <location>
        <position position="14"/>
    </location>
</feature>
<dbReference type="SUPFAM" id="SSF56672">
    <property type="entry name" value="DNA/RNA polymerases"/>
    <property type="match status" value="1"/>
</dbReference>
<gene>
    <name evidence="3" type="primary">dinB</name>
    <name evidence="5" type="ORF">H6A01_03125</name>
</gene>
<keyword evidence="3" id="KW-0479">Metal-binding</keyword>
<feature type="binding site" evidence="3">
    <location>
        <position position="9"/>
    </location>
    <ligand>
        <name>Mg(2+)</name>
        <dbReference type="ChEBI" id="CHEBI:18420"/>
    </ligand>
</feature>
<name>A0ABS2GDT7_9FIRM</name>
<dbReference type="EMBL" id="JACJLA010000004">
    <property type="protein sequence ID" value="MBM6912324.1"/>
    <property type="molecule type" value="Genomic_DNA"/>
</dbReference>
<keyword evidence="3" id="KW-0234">DNA repair</keyword>
<dbReference type="Pfam" id="PF11799">
    <property type="entry name" value="IMS_C"/>
    <property type="match status" value="1"/>
</dbReference>
<evidence type="ECO:0000256" key="3">
    <source>
        <dbReference type="HAMAP-Rule" id="MF_01113"/>
    </source>
</evidence>
<comment type="catalytic activity">
    <reaction evidence="3">
        <text>DNA(n) + a 2'-deoxyribonucleoside 5'-triphosphate = DNA(n+1) + diphosphate</text>
        <dbReference type="Rhea" id="RHEA:22508"/>
        <dbReference type="Rhea" id="RHEA-COMP:17339"/>
        <dbReference type="Rhea" id="RHEA-COMP:17340"/>
        <dbReference type="ChEBI" id="CHEBI:33019"/>
        <dbReference type="ChEBI" id="CHEBI:61560"/>
        <dbReference type="ChEBI" id="CHEBI:173112"/>
        <dbReference type="EC" id="2.7.7.7"/>
    </reaction>
</comment>
<keyword evidence="2 3" id="KW-0515">Mutator protein</keyword>
<evidence type="ECO:0000313" key="5">
    <source>
        <dbReference type="EMBL" id="MBM6912324.1"/>
    </source>
</evidence>
<keyword evidence="3" id="KW-0235">DNA replication</keyword>
<comment type="similarity">
    <text evidence="1 3">Belongs to the DNA polymerase type-Y family.</text>
</comment>
<dbReference type="PANTHER" id="PTHR11076">
    <property type="entry name" value="DNA REPAIR POLYMERASE UMUC / TRANSFERASE FAMILY MEMBER"/>
    <property type="match status" value="1"/>
</dbReference>
<feature type="domain" description="UmuC" evidence="4">
    <location>
        <begin position="5"/>
        <end position="185"/>
    </location>
</feature>
<proteinExistence type="inferred from homology"/>